<organism evidence="3 4">
    <name type="scientific">Modestobacter roseus</name>
    <dbReference type="NCBI Taxonomy" id="1181884"/>
    <lineage>
        <taxon>Bacteria</taxon>
        <taxon>Bacillati</taxon>
        <taxon>Actinomycetota</taxon>
        <taxon>Actinomycetes</taxon>
        <taxon>Geodermatophilales</taxon>
        <taxon>Geodermatophilaceae</taxon>
        <taxon>Modestobacter</taxon>
    </lineage>
</organism>
<dbReference type="Gene3D" id="1.20.80.30">
    <property type="match status" value="1"/>
</dbReference>
<dbReference type="GO" id="GO:0016301">
    <property type="term" value="F:kinase activity"/>
    <property type="evidence" value="ECO:0007669"/>
    <property type="project" value="UniProtKB-KW"/>
</dbReference>
<keyword evidence="4" id="KW-1185">Reference proteome</keyword>
<feature type="region of interest" description="Disordered" evidence="1">
    <location>
        <begin position="249"/>
        <end position="289"/>
    </location>
</feature>
<dbReference type="AlphaFoldDB" id="A0A562IMR1"/>
<feature type="domain" description="Pyruvate phosphate dikinase AMP/ATP-binding" evidence="2">
    <location>
        <begin position="18"/>
        <end position="56"/>
    </location>
</feature>
<sequence>MSQVWVQDFRHGSMDQKELLGGKGAHLAEMTRMGLPVPAGFTITTEACRWYLTHGAPPDGLAEQVDAHVAVLESAMGKRLGDRRDPLLVSVRSGGARSMPGMMETVLDVGLNDESVLGLAEQSGNPRFAWDSYRRLVHMFGTTVLGIADRPFADALDKAKAAQGVSRDVDLDAGALQQLVGTYRELVRELAGREFPTGPREQLELAIAAVFRSWNAERAVVYRRQERIPADSGTAVNVMAMVYGNLGRTRAPASRSPVTRPPAPPASTATTWPTPRGRTSSRASATRCR</sequence>
<dbReference type="GO" id="GO:0005524">
    <property type="term" value="F:ATP binding"/>
    <property type="evidence" value="ECO:0007669"/>
    <property type="project" value="InterPro"/>
</dbReference>
<comment type="caution">
    <text evidence="3">The sequence shown here is derived from an EMBL/GenBank/DDBJ whole genome shotgun (WGS) entry which is preliminary data.</text>
</comment>
<dbReference type="InterPro" id="IPR013815">
    <property type="entry name" value="ATP_grasp_subdomain_1"/>
</dbReference>
<dbReference type="GO" id="GO:0050242">
    <property type="term" value="F:pyruvate, phosphate dikinase activity"/>
    <property type="evidence" value="ECO:0007669"/>
    <property type="project" value="InterPro"/>
</dbReference>
<gene>
    <name evidence="3" type="ORF">JD78_00679</name>
</gene>
<feature type="domain" description="Pyruvate phosphate dikinase AMP/ATP-binding" evidence="2">
    <location>
        <begin position="62"/>
        <end position="245"/>
    </location>
</feature>
<name>A0A562IMR1_9ACTN</name>
<evidence type="ECO:0000313" key="4">
    <source>
        <dbReference type="Proteomes" id="UP000321490"/>
    </source>
</evidence>
<dbReference type="PANTHER" id="PTHR22931:SF9">
    <property type="entry name" value="PYRUVATE, PHOSPHATE DIKINASE 1, CHLOROPLASTIC"/>
    <property type="match status" value="1"/>
</dbReference>
<evidence type="ECO:0000313" key="3">
    <source>
        <dbReference type="EMBL" id="TWH72172.1"/>
    </source>
</evidence>
<feature type="compositionally biased region" description="Low complexity" evidence="1">
    <location>
        <begin position="266"/>
        <end position="289"/>
    </location>
</feature>
<dbReference type="EMBL" id="VLKF01000001">
    <property type="protein sequence ID" value="TWH72172.1"/>
    <property type="molecule type" value="Genomic_DNA"/>
</dbReference>
<dbReference type="InterPro" id="IPR002192">
    <property type="entry name" value="PPDK_AMP/ATP-bd"/>
</dbReference>
<dbReference type="Proteomes" id="UP000321490">
    <property type="component" value="Unassembled WGS sequence"/>
</dbReference>
<reference evidence="3 4" key="1">
    <citation type="submission" date="2019-07" db="EMBL/GenBank/DDBJ databases">
        <title>R&amp;d 2014.</title>
        <authorList>
            <person name="Klenk H.-P."/>
        </authorList>
    </citation>
    <scope>NUCLEOTIDE SEQUENCE [LARGE SCALE GENOMIC DNA]</scope>
    <source>
        <strain evidence="3 4">DSM 45764</strain>
    </source>
</reference>
<protein>
    <submittedName>
        <fullName evidence="3">Pyruvate,orthophosphate dikinase</fullName>
    </submittedName>
</protein>
<dbReference type="PANTHER" id="PTHR22931">
    <property type="entry name" value="PHOSPHOENOLPYRUVATE DIKINASE-RELATED"/>
    <property type="match status" value="1"/>
</dbReference>
<dbReference type="SUPFAM" id="SSF56059">
    <property type="entry name" value="Glutathione synthetase ATP-binding domain-like"/>
    <property type="match status" value="1"/>
</dbReference>
<dbReference type="Gene3D" id="3.30.1490.20">
    <property type="entry name" value="ATP-grasp fold, A domain"/>
    <property type="match status" value="1"/>
</dbReference>
<keyword evidence="3" id="KW-0670">Pyruvate</keyword>
<keyword evidence="3" id="KW-0808">Transferase</keyword>
<dbReference type="InterPro" id="IPR010121">
    <property type="entry name" value="Pyruvate_phosphate_dikinase"/>
</dbReference>
<evidence type="ECO:0000259" key="2">
    <source>
        <dbReference type="Pfam" id="PF01326"/>
    </source>
</evidence>
<accession>A0A562IMR1</accession>
<evidence type="ECO:0000256" key="1">
    <source>
        <dbReference type="SAM" id="MobiDB-lite"/>
    </source>
</evidence>
<keyword evidence="3" id="KW-0418">Kinase</keyword>
<proteinExistence type="predicted"/>
<dbReference type="Pfam" id="PF01326">
    <property type="entry name" value="PPDK_N"/>
    <property type="match status" value="2"/>
</dbReference>